<name>A0A8I6SS58_CIMLE</name>
<dbReference type="OMA" id="DQNFIGQ"/>
<dbReference type="AlphaFoldDB" id="A0A8I6SS58"/>
<dbReference type="OrthoDB" id="7458733at2759"/>
<sequence length="379" mass="43277">LVPVDGFDERGNGRHGRFLDGVLWGRPCPNIPFASLEDYETLATGVELVVQHLLADQTYNSIGNFIRFYDEFKRSTFTNLKTFFNSFIPALCSSEQTCVGLGLELLTCLKQKFPHLRRGVRLVSCEESVDDLCNYIRRPPEEVEDTEKEHVLVAVGITIGKTYRKGVLLLDPGYHVARAVTVMNDCKYPHTGWFTQTDEKFVKREYCYTFANKSKPDYVIWEVKETRGEKINLTSSLIYVGAPFLSPVTITEKRNLVYDYRSWLARSTKGEILAGVHFPVANLTSTVSNNEVLNGCTATLIYTDKRGTKQRRKLRFEHIYNNDLRDNECEMIEDCGRQLGLTKSNSLLEILLRISCILSDRQFITQVLEINKSINIIGE</sequence>
<evidence type="ECO:0000313" key="1">
    <source>
        <dbReference type="EnsemblMetazoa" id="XP_024086090.1"/>
    </source>
</evidence>
<organism evidence="1 2">
    <name type="scientific">Cimex lectularius</name>
    <name type="common">Bed bug</name>
    <name type="synonym">Acanthia lectularia</name>
    <dbReference type="NCBI Taxonomy" id="79782"/>
    <lineage>
        <taxon>Eukaryota</taxon>
        <taxon>Metazoa</taxon>
        <taxon>Ecdysozoa</taxon>
        <taxon>Arthropoda</taxon>
        <taxon>Hexapoda</taxon>
        <taxon>Insecta</taxon>
        <taxon>Pterygota</taxon>
        <taxon>Neoptera</taxon>
        <taxon>Paraneoptera</taxon>
        <taxon>Hemiptera</taxon>
        <taxon>Heteroptera</taxon>
        <taxon>Panheteroptera</taxon>
        <taxon>Cimicomorpha</taxon>
        <taxon>Cimicidae</taxon>
        <taxon>Cimex</taxon>
    </lineage>
</organism>
<proteinExistence type="predicted"/>
<dbReference type="KEGG" id="clec:106673987"/>
<dbReference type="RefSeq" id="XP_024086090.1">
    <property type="nucleotide sequence ID" value="XM_024230322.1"/>
</dbReference>
<evidence type="ECO:0000313" key="2">
    <source>
        <dbReference type="Proteomes" id="UP000494040"/>
    </source>
</evidence>
<reference evidence="1" key="1">
    <citation type="submission" date="2022-01" db="UniProtKB">
        <authorList>
            <consortium name="EnsemblMetazoa"/>
        </authorList>
    </citation>
    <scope>IDENTIFICATION</scope>
</reference>
<keyword evidence="2" id="KW-1185">Reference proteome</keyword>
<dbReference type="GeneID" id="106673987"/>
<accession>A0A8I6SS58</accession>
<dbReference type="EnsemblMetazoa" id="XM_024230322.1">
    <property type="protein sequence ID" value="XP_024086090.1"/>
    <property type="gene ID" value="LOC106673987"/>
</dbReference>
<dbReference type="Proteomes" id="UP000494040">
    <property type="component" value="Unassembled WGS sequence"/>
</dbReference>
<protein>
    <submittedName>
        <fullName evidence="1">Uncharacterized protein</fullName>
    </submittedName>
</protein>